<keyword evidence="2" id="KW-1185">Reference proteome</keyword>
<evidence type="ECO:0000313" key="2">
    <source>
        <dbReference type="Proteomes" id="UP001244341"/>
    </source>
</evidence>
<reference evidence="1 2" key="1">
    <citation type="submission" date="2023-05" db="EMBL/GenBank/DDBJ databases">
        <title>A 100% complete, gapless, phased diploid assembly of the Scenedesmus obliquus UTEX 3031 genome.</title>
        <authorList>
            <person name="Biondi T.C."/>
            <person name="Hanschen E.R."/>
            <person name="Kwon T."/>
            <person name="Eng W."/>
            <person name="Kruse C.P.S."/>
            <person name="Koehler S.I."/>
            <person name="Kunde Y."/>
            <person name="Gleasner C.D."/>
            <person name="You Mak K.T."/>
            <person name="Polle J."/>
            <person name="Hovde B.T."/>
            <person name="Starkenburg S.R."/>
        </authorList>
    </citation>
    <scope>NUCLEOTIDE SEQUENCE [LARGE SCALE GENOMIC DNA]</scope>
    <source>
        <strain evidence="1 2">DOE0152z</strain>
    </source>
</reference>
<evidence type="ECO:0000313" key="1">
    <source>
        <dbReference type="EMBL" id="WIA08370.1"/>
    </source>
</evidence>
<protein>
    <submittedName>
        <fullName evidence="1">Uncharacterized protein</fullName>
    </submittedName>
</protein>
<dbReference type="Proteomes" id="UP001244341">
    <property type="component" value="Chromosome 1b"/>
</dbReference>
<dbReference type="EMBL" id="CP126208">
    <property type="protein sequence ID" value="WIA08370.1"/>
    <property type="molecule type" value="Genomic_DNA"/>
</dbReference>
<sequence>MTLQVRRWGGSAWQSVRTNGLPSDNAFTNPNLVIDQKDTPWLAWLNSTTGDIKVFRYSLKASSPRARRAGNIAGTWAAVSSESITSGKSDCGLGCTADPKFAVSGAGQPYVAYTNYVMNDDYRSSDKTTAYVKRLEGGKWATVRQFQGPASVKFSLELALGPSAPYAPFVMYKWEGDALKLPPGQQGPVLRQQGSAWTSIANASESVTFSPNMYTNIAMAGSAAEPYVAYSGDSAYGDARGKTVVAAPRGGAWAPVASSNMPSCGIAKQRPGYNGNLWVRTRLVATRKALYLVCNQYDELNVYSLSLPARANQPWVGVGGLPTAVGAAVIDPPAVESSFEVQVAGNGKLYVAYLDAAAGGNITIAAL</sequence>
<organism evidence="1 2">
    <name type="scientific">Tetradesmus obliquus</name>
    <name type="common">Green alga</name>
    <name type="synonym">Acutodesmus obliquus</name>
    <dbReference type="NCBI Taxonomy" id="3088"/>
    <lineage>
        <taxon>Eukaryota</taxon>
        <taxon>Viridiplantae</taxon>
        <taxon>Chlorophyta</taxon>
        <taxon>core chlorophytes</taxon>
        <taxon>Chlorophyceae</taxon>
        <taxon>CS clade</taxon>
        <taxon>Sphaeropleales</taxon>
        <taxon>Scenedesmaceae</taxon>
        <taxon>Tetradesmus</taxon>
    </lineage>
</organism>
<proteinExistence type="predicted"/>
<accession>A0ABY8THA1</accession>
<name>A0ABY8THA1_TETOB</name>
<gene>
    <name evidence="1" type="ORF">OEZ85_007809</name>
</gene>